<protein>
    <submittedName>
        <fullName evidence="1">Uncharacterized protein</fullName>
    </submittedName>
</protein>
<reference evidence="1 2" key="1">
    <citation type="submission" date="2017-02" db="EMBL/GenBank/DDBJ databases">
        <title>The new phylogeny of genus Mycobacterium.</title>
        <authorList>
            <person name="Tortoli E."/>
            <person name="Trovato A."/>
            <person name="Cirillo D.M."/>
        </authorList>
    </citation>
    <scope>NUCLEOTIDE SEQUENCE [LARGE SCALE GENOMIC DNA]</scope>
    <source>
        <strain evidence="1 2">DSM 44471</strain>
    </source>
</reference>
<accession>A0A1X0DDI8</accession>
<gene>
    <name evidence="1" type="ORF">BST25_18935</name>
</gene>
<dbReference type="OrthoDB" id="511178at2"/>
<proteinExistence type="predicted"/>
<name>A0A1X0DDI8_MYCHE</name>
<keyword evidence="2" id="KW-1185">Reference proteome</keyword>
<sequence>MAEILVVERMPVGSRGARRLPKNLPWDIPSRDQLEQALQNAGLAIIAVEKVDEAPSPADPGSDDKSRLRAELEALVNEADESELARLEEAVTASPDDGLDERFWGPAPDSVSAAEAVVADLTDQFAQRRDLAANSIGREAAAELLGISPQSVTDKLESRKLVGIKVGREWRLPRWQFDPDNTTGALPDLNVLQAAFAGGPVSLSRWMMRPHPEFDGRTPREEMIANGSASVIKVARNLTAAGW</sequence>
<comment type="caution">
    <text evidence="1">The sequence shown here is derived from an EMBL/GenBank/DDBJ whole genome shotgun (WGS) entry which is preliminary data.</text>
</comment>
<dbReference type="AlphaFoldDB" id="A0A1X0DDI8"/>
<dbReference type="Proteomes" id="UP000192566">
    <property type="component" value="Unassembled WGS sequence"/>
</dbReference>
<evidence type="ECO:0000313" key="2">
    <source>
        <dbReference type="Proteomes" id="UP000192566"/>
    </source>
</evidence>
<organism evidence="1 2">
    <name type="scientific">Mycobacterium heidelbergense</name>
    <dbReference type="NCBI Taxonomy" id="53376"/>
    <lineage>
        <taxon>Bacteria</taxon>
        <taxon>Bacillati</taxon>
        <taxon>Actinomycetota</taxon>
        <taxon>Actinomycetes</taxon>
        <taxon>Mycobacteriales</taxon>
        <taxon>Mycobacteriaceae</taxon>
        <taxon>Mycobacterium</taxon>
        <taxon>Mycobacterium simiae complex</taxon>
    </lineage>
</organism>
<dbReference type="EMBL" id="MVHR01000034">
    <property type="protein sequence ID" value="ORA70445.1"/>
    <property type="molecule type" value="Genomic_DNA"/>
</dbReference>
<evidence type="ECO:0000313" key="1">
    <source>
        <dbReference type="EMBL" id="ORA70445.1"/>
    </source>
</evidence>
<dbReference type="RefSeq" id="WP_083075961.1">
    <property type="nucleotide sequence ID" value="NZ_AP022615.1"/>
</dbReference>